<feature type="transmembrane region" description="Helical" evidence="1">
    <location>
        <begin position="137"/>
        <end position="154"/>
    </location>
</feature>
<keyword evidence="1" id="KW-0472">Membrane</keyword>
<gene>
    <name evidence="3" type="ORF">GCM10010912_32360</name>
</gene>
<name>A0A917CDL2_9BACL</name>
<evidence type="ECO:0000313" key="4">
    <source>
        <dbReference type="Proteomes" id="UP000637643"/>
    </source>
</evidence>
<dbReference type="PANTHER" id="PTHR36834:SF1">
    <property type="entry name" value="INTEGRAL MEMBRANE PROTEIN"/>
    <property type="match status" value="1"/>
</dbReference>
<keyword evidence="1" id="KW-1133">Transmembrane helix</keyword>
<proteinExistence type="predicted"/>
<protein>
    <recommendedName>
        <fullName evidence="2">VanZ-like domain-containing protein</fullName>
    </recommendedName>
</protein>
<dbReference type="EMBL" id="BMKR01000012">
    <property type="protein sequence ID" value="GGF84703.1"/>
    <property type="molecule type" value="Genomic_DNA"/>
</dbReference>
<accession>A0A917CDL2</accession>
<dbReference type="AlphaFoldDB" id="A0A917CDL2"/>
<feature type="transmembrane region" description="Helical" evidence="1">
    <location>
        <begin position="20"/>
        <end position="40"/>
    </location>
</feature>
<evidence type="ECO:0000313" key="3">
    <source>
        <dbReference type="EMBL" id="GGF84703.1"/>
    </source>
</evidence>
<organism evidence="3 4">
    <name type="scientific">Paenibacillus albidus</name>
    <dbReference type="NCBI Taxonomy" id="2041023"/>
    <lineage>
        <taxon>Bacteria</taxon>
        <taxon>Bacillati</taxon>
        <taxon>Bacillota</taxon>
        <taxon>Bacilli</taxon>
        <taxon>Bacillales</taxon>
        <taxon>Paenibacillaceae</taxon>
        <taxon>Paenibacillus</taxon>
    </lineage>
</organism>
<reference evidence="3" key="1">
    <citation type="journal article" date="2014" name="Int. J. Syst. Evol. Microbiol.">
        <title>Complete genome sequence of Corynebacterium casei LMG S-19264T (=DSM 44701T), isolated from a smear-ripened cheese.</title>
        <authorList>
            <consortium name="US DOE Joint Genome Institute (JGI-PGF)"/>
            <person name="Walter F."/>
            <person name="Albersmeier A."/>
            <person name="Kalinowski J."/>
            <person name="Ruckert C."/>
        </authorList>
    </citation>
    <scope>NUCLEOTIDE SEQUENCE</scope>
    <source>
        <strain evidence="3">CGMCC 1.16134</strain>
    </source>
</reference>
<feature type="transmembrane region" description="Helical" evidence="1">
    <location>
        <begin position="79"/>
        <end position="99"/>
    </location>
</feature>
<dbReference type="InterPro" id="IPR053150">
    <property type="entry name" value="Teicoplanin_resist-assoc"/>
</dbReference>
<dbReference type="PANTHER" id="PTHR36834">
    <property type="entry name" value="MEMBRANE PROTEIN-RELATED"/>
    <property type="match status" value="1"/>
</dbReference>
<dbReference type="Pfam" id="PF04892">
    <property type="entry name" value="VanZ"/>
    <property type="match status" value="1"/>
</dbReference>
<evidence type="ECO:0000256" key="1">
    <source>
        <dbReference type="SAM" id="Phobius"/>
    </source>
</evidence>
<feature type="domain" description="VanZ-like" evidence="2">
    <location>
        <begin position="28"/>
        <end position="152"/>
    </location>
</feature>
<comment type="caution">
    <text evidence="3">The sequence shown here is derived from an EMBL/GenBank/DDBJ whole genome shotgun (WGS) entry which is preliminary data.</text>
</comment>
<keyword evidence="1" id="KW-0812">Transmembrane</keyword>
<dbReference type="InterPro" id="IPR006976">
    <property type="entry name" value="VanZ-like"/>
</dbReference>
<evidence type="ECO:0000259" key="2">
    <source>
        <dbReference type="Pfam" id="PF04892"/>
    </source>
</evidence>
<reference evidence="3" key="2">
    <citation type="submission" date="2020-09" db="EMBL/GenBank/DDBJ databases">
        <authorList>
            <person name="Sun Q."/>
            <person name="Zhou Y."/>
        </authorList>
    </citation>
    <scope>NUCLEOTIDE SEQUENCE</scope>
    <source>
        <strain evidence="3">CGMCC 1.16134</strain>
    </source>
</reference>
<dbReference type="Proteomes" id="UP000637643">
    <property type="component" value="Unassembled WGS sequence"/>
</dbReference>
<feature type="transmembrane region" description="Helical" evidence="1">
    <location>
        <begin position="106"/>
        <end position="125"/>
    </location>
</feature>
<keyword evidence="4" id="KW-1185">Reference proteome</keyword>
<sequence length="160" mass="17769">MGQLRTRALSGPGKGLRQPLRGLTWVILTLYSATVVYWMFIGFGREAGTGGPLHYNLVPLKTIKLFFNLENGLTLGSRLVNLLGNVAVFVPFGILLPLLKPRLQSVFWIAVAVVPSILLLETLQMLLRVGSFDIDDLLLNMLGVWTGCVLLKAGRRIRRR</sequence>